<feature type="signal peptide" evidence="2">
    <location>
        <begin position="1"/>
        <end position="18"/>
    </location>
</feature>
<feature type="transmembrane region" description="Helical" evidence="1">
    <location>
        <begin position="276"/>
        <end position="300"/>
    </location>
</feature>
<keyword evidence="1" id="KW-1133">Transmembrane helix</keyword>
<keyword evidence="4" id="KW-1185">Reference proteome</keyword>
<evidence type="ECO:0000313" key="3">
    <source>
        <dbReference type="EMBL" id="CAI8047183.1"/>
    </source>
</evidence>
<dbReference type="EMBL" id="CASHTH010003617">
    <property type="protein sequence ID" value="CAI8047183.1"/>
    <property type="molecule type" value="Genomic_DNA"/>
</dbReference>
<protein>
    <submittedName>
        <fullName evidence="3">Uncharacterized protein</fullName>
    </submittedName>
</protein>
<evidence type="ECO:0000313" key="4">
    <source>
        <dbReference type="Proteomes" id="UP001174909"/>
    </source>
</evidence>
<reference evidence="3" key="1">
    <citation type="submission" date="2023-03" db="EMBL/GenBank/DDBJ databases">
        <authorList>
            <person name="Steffen K."/>
            <person name="Cardenas P."/>
        </authorList>
    </citation>
    <scope>NUCLEOTIDE SEQUENCE</scope>
</reference>
<sequence length="322" mass="36183">MIFLKIAAALGVLSLARTQVPSCSNFVSTKESICFEIFRRLEKQIVDSDANLYSLRKLFYPTSQMQPALVNVSYDLKVSSVRHRSCSGDPESSTNPRYDHLPEAVRNFLKVHAWSSKIFYTLFHPATVNRLQPQLLQEILAGFNSIDTTNSVPTALTWPTVGPILTVEVAIDLQLPCWPTFCALEESLNDLTSVLKVYADSQENVSSWGAEERGYALLGNVFIDQWWKYIATTYPSSSFLPLVNLILSVVLTLMISFGVYYALWNVAPANSEEKNFLFSYSIVWSGVAILTQVNFFFLLFEIESIDIWCRYEGSCAESAAGN</sequence>
<accession>A0AA35X6H2</accession>
<comment type="caution">
    <text evidence="3">The sequence shown here is derived from an EMBL/GenBank/DDBJ whole genome shotgun (WGS) entry which is preliminary data.</text>
</comment>
<name>A0AA35X6H2_GEOBA</name>
<feature type="transmembrane region" description="Helical" evidence="1">
    <location>
        <begin position="239"/>
        <end position="264"/>
    </location>
</feature>
<keyword evidence="2" id="KW-0732">Signal</keyword>
<keyword evidence="1" id="KW-0472">Membrane</keyword>
<feature type="chain" id="PRO_5041455698" evidence="2">
    <location>
        <begin position="19"/>
        <end position="322"/>
    </location>
</feature>
<dbReference type="Proteomes" id="UP001174909">
    <property type="component" value="Unassembled WGS sequence"/>
</dbReference>
<dbReference type="AlphaFoldDB" id="A0AA35X6H2"/>
<evidence type="ECO:0000256" key="1">
    <source>
        <dbReference type="SAM" id="Phobius"/>
    </source>
</evidence>
<feature type="non-terminal residue" evidence="3">
    <location>
        <position position="1"/>
    </location>
</feature>
<proteinExistence type="predicted"/>
<keyword evidence="1" id="KW-0812">Transmembrane</keyword>
<gene>
    <name evidence="3" type="ORF">GBAR_LOCUS26079</name>
</gene>
<evidence type="ECO:0000256" key="2">
    <source>
        <dbReference type="SAM" id="SignalP"/>
    </source>
</evidence>
<organism evidence="3 4">
    <name type="scientific">Geodia barretti</name>
    <name type="common">Barrett's horny sponge</name>
    <dbReference type="NCBI Taxonomy" id="519541"/>
    <lineage>
        <taxon>Eukaryota</taxon>
        <taxon>Metazoa</taxon>
        <taxon>Porifera</taxon>
        <taxon>Demospongiae</taxon>
        <taxon>Heteroscleromorpha</taxon>
        <taxon>Tetractinellida</taxon>
        <taxon>Astrophorina</taxon>
        <taxon>Geodiidae</taxon>
        <taxon>Geodia</taxon>
    </lineage>
</organism>